<protein>
    <submittedName>
        <fullName evidence="2">AAA family ATPase</fullName>
    </submittedName>
</protein>
<evidence type="ECO:0000313" key="2">
    <source>
        <dbReference type="EMBL" id="WZV96334.1"/>
    </source>
</evidence>
<proteinExistence type="predicted"/>
<sequence>MRINVIGTSGSGKSTLAKRLAGKLNVPYIEMDVLYWRTNWQGTPDEELFARLEQLLAQPGWVLDGNYNRSRDIKWRNVDIVVWVDYGFWRTLRQALLRAIRRAWHRHELWPGTGNYETFRRSFLSRESIILWTLKTWRTNRARYEADLADPRYQHVRFVRLTSPRQANEFLATLA</sequence>
<dbReference type="EMBL" id="CP151800">
    <property type="protein sequence ID" value="WZV96334.1"/>
    <property type="molecule type" value="Genomic_DNA"/>
</dbReference>
<organism evidence="2 3">
    <name type="scientific">Kosakonia calanthes</name>
    <dbReference type="NCBI Taxonomy" id="3139408"/>
    <lineage>
        <taxon>Bacteria</taxon>
        <taxon>Pseudomonadati</taxon>
        <taxon>Pseudomonadota</taxon>
        <taxon>Gammaproteobacteria</taxon>
        <taxon>Enterobacterales</taxon>
        <taxon>Enterobacteriaceae</taxon>
        <taxon>Kosakonia</taxon>
    </lineage>
</organism>
<name>A0ABZ3AZV4_9ENTR</name>
<dbReference type="RefSeq" id="WP_342320664.1">
    <property type="nucleotide sequence ID" value="NZ_CP151800.1"/>
</dbReference>
<keyword evidence="3" id="KW-1185">Reference proteome</keyword>
<dbReference type="SUPFAM" id="SSF52540">
    <property type="entry name" value="P-loop containing nucleoside triphosphate hydrolases"/>
    <property type="match status" value="1"/>
</dbReference>
<dbReference type="InterPro" id="IPR003959">
    <property type="entry name" value="ATPase_AAA_core"/>
</dbReference>
<dbReference type="PANTHER" id="PTHR37816:SF1">
    <property type="entry name" value="TOXIN"/>
    <property type="match status" value="1"/>
</dbReference>
<dbReference type="InterPro" id="IPR052922">
    <property type="entry name" value="Cytidylate_Kinase-2"/>
</dbReference>
<accession>A0ABZ3AZV4</accession>
<dbReference type="Pfam" id="PF00004">
    <property type="entry name" value="AAA"/>
    <property type="match status" value="1"/>
</dbReference>
<dbReference type="Gene3D" id="3.40.50.300">
    <property type="entry name" value="P-loop containing nucleotide triphosphate hydrolases"/>
    <property type="match status" value="1"/>
</dbReference>
<reference evidence="2 3" key="1">
    <citation type="submission" date="2024-04" db="EMBL/GenBank/DDBJ databases">
        <title>Kosakonia calanthae sp. nov., a halophilic bacterium isolated from leaves of Calanthe tiplacata.</title>
        <authorList>
            <person name="Wu P."/>
        </authorList>
    </citation>
    <scope>NUCLEOTIDE SEQUENCE [LARGE SCALE GENOMIC DNA]</scope>
    <source>
        <strain evidence="2 3">BYX6</strain>
    </source>
</reference>
<dbReference type="Proteomes" id="UP001466893">
    <property type="component" value="Chromosome"/>
</dbReference>
<dbReference type="PANTHER" id="PTHR37816">
    <property type="entry name" value="YALI0E33011P"/>
    <property type="match status" value="1"/>
</dbReference>
<feature type="domain" description="ATPase AAA-type core" evidence="1">
    <location>
        <begin position="5"/>
        <end position="52"/>
    </location>
</feature>
<evidence type="ECO:0000259" key="1">
    <source>
        <dbReference type="Pfam" id="PF00004"/>
    </source>
</evidence>
<gene>
    <name evidence="2" type="ORF">AAEY27_11585</name>
</gene>
<dbReference type="InterPro" id="IPR027417">
    <property type="entry name" value="P-loop_NTPase"/>
</dbReference>
<evidence type="ECO:0000313" key="3">
    <source>
        <dbReference type="Proteomes" id="UP001466893"/>
    </source>
</evidence>